<evidence type="ECO:0000313" key="2">
    <source>
        <dbReference type="EMBL" id="KIK09149.1"/>
    </source>
</evidence>
<dbReference type="AlphaFoldDB" id="A0A0C9Y5C8"/>
<accession>A0A0C9Y5C8</accession>
<name>A0A0C9Y5C8_9AGAR</name>
<reference evidence="2 3" key="1">
    <citation type="submission" date="2014-04" db="EMBL/GenBank/DDBJ databases">
        <authorList>
            <consortium name="DOE Joint Genome Institute"/>
            <person name="Kuo A."/>
            <person name="Kohler A."/>
            <person name="Nagy L.G."/>
            <person name="Floudas D."/>
            <person name="Copeland A."/>
            <person name="Barry K.W."/>
            <person name="Cichocki N."/>
            <person name="Veneault-Fourrey C."/>
            <person name="LaButti K."/>
            <person name="Lindquist E.A."/>
            <person name="Lipzen A."/>
            <person name="Lundell T."/>
            <person name="Morin E."/>
            <person name="Murat C."/>
            <person name="Sun H."/>
            <person name="Tunlid A."/>
            <person name="Henrissat B."/>
            <person name="Grigoriev I.V."/>
            <person name="Hibbett D.S."/>
            <person name="Martin F."/>
            <person name="Nordberg H.P."/>
            <person name="Cantor M.N."/>
            <person name="Hua S.X."/>
        </authorList>
    </citation>
    <scope>NUCLEOTIDE SEQUENCE [LARGE SCALE GENOMIC DNA]</scope>
    <source>
        <strain evidence="2 3">LaAM-08-1</strain>
    </source>
</reference>
<dbReference type="HOGENOM" id="CLU_2606412_0_0_1"/>
<dbReference type="Proteomes" id="UP000054477">
    <property type="component" value="Unassembled WGS sequence"/>
</dbReference>
<evidence type="ECO:0000256" key="1">
    <source>
        <dbReference type="SAM" id="MobiDB-lite"/>
    </source>
</evidence>
<keyword evidence="3" id="KW-1185">Reference proteome</keyword>
<sequence>MATIALSGRGATTTVSAHHQPPMAHDTHQATGARHQKASCFREGGQSTSSDTDMPPQGSEASGLTISRISNHCMYFTTS</sequence>
<reference evidence="3" key="2">
    <citation type="submission" date="2015-01" db="EMBL/GenBank/DDBJ databases">
        <title>Evolutionary Origins and Diversification of the Mycorrhizal Mutualists.</title>
        <authorList>
            <consortium name="DOE Joint Genome Institute"/>
            <consortium name="Mycorrhizal Genomics Consortium"/>
            <person name="Kohler A."/>
            <person name="Kuo A."/>
            <person name="Nagy L.G."/>
            <person name="Floudas D."/>
            <person name="Copeland A."/>
            <person name="Barry K.W."/>
            <person name="Cichocki N."/>
            <person name="Veneault-Fourrey C."/>
            <person name="LaButti K."/>
            <person name="Lindquist E.A."/>
            <person name="Lipzen A."/>
            <person name="Lundell T."/>
            <person name="Morin E."/>
            <person name="Murat C."/>
            <person name="Riley R."/>
            <person name="Ohm R."/>
            <person name="Sun H."/>
            <person name="Tunlid A."/>
            <person name="Henrissat B."/>
            <person name="Grigoriev I.V."/>
            <person name="Hibbett D.S."/>
            <person name="Martin F."/>
        </authorList>
    </citation>
    <scope>NUCLEOTIDE SEQUENCE [LARGE SCALE GENOMIC DNA]</scope>
    <source>
        <strain evidence="3">LaAM-08-1</strain>
    </source>
</reference>
<protein>
    <submittedName>
        <fullName evidence="2">Uncharacterized protein</fullName>
    </submittedName>
</protein>
<evidence type="ECO:0000313" key="3">
    <source>
        <dbReference type="Proteomes" id="UP000054477"/>
    </source>
</evidence>
<organism evidence="2 3">
    <name type="scientific">Laccaria amethystina LaAM-08-1</name>
    <dbReference type="NCBI Taxonomy" id="1095629"/>
    <lineage>
        <taxon>Eukaryota</taxon>
        <taxon>Fungi</taxon>
        <taxon>Dikarya</taxon>
        <taxon>Basidiomycota</taxon>
        <taxon>Agaricomycotina</taxon>
        <taxon>Agaricomycetes</taxon>
        <taxon>Agaricomycetidae</taxon>
        <taxon>Agaricales</taxon>
        <taxon>Agaricineae</taxon>
        <taxon>Hydnangiaceae</taxon>
        <taxon>Laccaria</taxon>
    </lineage>
</organism>
<feature type="region of interest" description="Disordered" evidence="1">
    <location>
        <begin position="1"/>
        <end position="65"/>
    </location>
</feature>
<gene>
    <name evidence="2" type="ORF">K443DRAFT_447998</name>
</gene>
<dbReference type="EMBL" id="KN838539">
    <property type="protein sequence ID" value="KIK09149.1"/>
    <property type="molecule type" value="Genomic_DNA"/>
</dbReference>
<proteinExistence type="predicted"/>